<proteinExistence type="predicted"/>
<evidence type="ECO:0000256" key="1">
    <source>
        <dbReference type="SAM" id="Phobius"/>
    </source>
</evidence>
<reference evidence="2" key="1">
    <citation type="submission" date="2023-07" db="EMBL/GenBank/DDBJ databases">
        <title>Genome content predicts the carbon catabolic preferences of heterotrophic bacteria.</title>
        <authorList>
            <person name="Gralka M."/>
        </authorList>
    </citation>
    <scope>NUCLEOTIDE SEQUENCE</scope>
    <source>
        <strain evidence="2">F2M12</strain>
    </source>
</reference>
<keyword evidence="1" id="KW-1133">Transmembrane helix</keyword>
<name>A0AAW7YZ54_9ALTE</name>
<dbReference type="Proteomes" id="UP001170717">
    <property type="component" value="Unassembled WGS sequence"/>
</dbReference>
<dbReference type="EMBL" id="JAUOQI010000006">
    <property type="protein sequence ID" value="MDO6577729.1"/>
    <property type="molecule type" value="Genomic_DNA"/>
</dbReference>
<evidence type="ECO:0000313" key="2">
    <source>
        <dbReference type="EMBL" id="MDO6577729.1"/>
    </source>
</evidence>
<dbReference type="AlphaFoldDB" id="A0AAW7YZ54"/>
<keyword evidence="1" id="KW-0472">Membrane</keyword>
<organism evidence="2 3">
    <name type="scientific">Alteromonas stellipolaris</name>
    <dbReference type="NCBI Taxonomy" id="233316"/>
    <lineage>
        <taxon>Bacteria</taxon>
        <taxon>Pseudomonadati</taxon>
        <taxon>Pseudomonadota</taxon>
        <taxon>Gammaproteobacteria</taxon>
        <taxon>Alteromonadales</taxon>
        <taxon>Alteromonadaceae</taxon>
        <taxon>Alteromonas/Salinimonas group</taxon>
        <taxon>Alteromonas</taxon>
    </lineage>
</organism>
<dbReference type="RefSeq" id="WP_138118211.1">
    <property type="nucleotide sequence ID" value="NZ_CP013926.1"/>
</dbReference>
<comment type="caution">
    <text evidence="2">The sequence shown here is derived from an EMBL/GenBank/DDBJ whole genome shotgun (WGS) entry which is preliminary data.</text>
</comment>
<keyword evidence="1" id="KW-0812">Transmembrane</keyword>
<feature type="transmembrane region" description="Helical" evidence="1">
    <location>
        <begin position="37"/>
        <end position="56"/>
    </location>
</feature>
<protein>
    <submittedName>
        <fullName evidence="2">Uncharacterized protein</fullName>
    </submittedName>
</protein>
<evidence type="ECO:0000313" key="3">
    <source>
        <dbReference type="Proteomes" id="UP001170717"/>
    </source>
</evidence>
<gene>
    <name evidence="2" type="ORF">Q4527_10000</name>
</gene>
<accession>A0AAW7YZ54</accession>
<sequence>MRYSTDCYSLCSPARSSLAHPSLATIGGKGSIRIKGAVLLSVVGILLSLITLVLWATSSLLTSEFQASKRSIAYNEVMNILHNDVTQLTEQLRTSEDWQQTAGLFNRASVSATHYVGRDSQHLTLFSVTMTHPVTSLFIRQDFLRHPAIVRIPATGVVTGATNSILPHLFERHQSNFTPMYFPEPHITDDCDELTRHLVFWVRGSCHISGSETIGSASQPVLLVIEKGDFTLDAHAQIYGLVVILSETSTPTSSSHSSPSITSATSSAPLITAVSPVATIASSAKLVGAMVSNEEVTRVFHGHIDFNLSVLRALQQSSGLQKMQPIPGSWHDFN</sequence>